<dbReference type="EMBL" id="JAMKFB020000012">
    <property type="protein sequence ID" value="KAL0179525.1"/>
    <property type="molecule type" value="Genomic_DNA"/>
</dbReference>
<organism evidence="2 3">
    <name type="scientific">Cirrhinus mrigala</name>
    <name type="common">Mrigala</name>
    <dbReference type="NCBI Taxonomy" id="683832"/>
    <lineage>
        <taxon>Eukaryota</taxon>
        <taxon>Metazoa</taxon>
        <taxon>Chordata</taxon>
        <taxon>Craniata</taxon>
        <taxon>Vertebrata</taxon>
        <taxon>Euteleostomi</taxon>
        <taxon>Actinopterygii</taxon>
        <taxon>Neopterygii</taxon>
        <taxon>Teleostei</taxon>
        <taxon>Ostariophysi</taxon>
        <taxon>Cypriniformes</taxon>
        <taxon>Cyprinidae</taxon>
        <taxon>Labeoninae</taxon>
        <taxon>Labeonini</taxon>
        <taxon>Cirrhinus</taxon>
    </lineage>
</organism>
<evidence type="ECO:0008006" key="4">
    <source>
        <dbReference type="Google" id="ProtNLM"/>
    </source>
</evidence>
<evidence type="ECO:0000313" key="2">
    <source>
        <dbReference type="EMBL" id="KAL0179525.1"/>
    </source>
</evidence>
<protein>
    <recommendedName>
        <fullName evidence="4">WW domain containing adaptor with coiled-coil</fullName>
    </recommendedName>
</protein>
<feature type="region of interest" description="Disordered" evidence="1">
    <location>
        <begin position="1"/>
        <end position="46"/>
    </location>
</feature>
<sequence>KPSSLTPSSSAAAVSGLSVANSSSGASGSTVPVSPVMQSPAPPTLLQDPSLLRQLLPALQTALQLNNAS</sequence>
<dbReference type="AlphaFoldDB" id="A0ABD0Q0D8"/>
<comment type="caution">
    <text evidence="2">The sequence shown here is derived from an EMBL/GenBank/DDBJ whole genome shotgun (WGS) entry which is preliminary data.</text>
</comment>
<feature type="non-terminal residue" evidence="2">
    <location>
        <position position="69"/>
    </location>
</feature>
<gene>
    <name evidence="2" type="ORF">M9458_024967</name>
</gene>
<dbReference type="Proteomes" id="UP001529510">
    <property type="component" value="Unassembled WGS sequence"/>
</dbReference>
<feature type="compositionally biased region" description="Low complexity" evidence="1">
    <location>
        <begin position="1"/>
        <end position="36"/>
    </location>
</feature>
<feature type="non-terminal residue" evidence="2">
    <location>
        <position position="1"/>
    </location>
</feature>
<evidence type="ECO:0000256" key="1">
    <source>
        <dbReference type="SAM" id="MobiDB-lite"/>
    </source>
</evidence>
<accession>A0ABD0Q0D8</accession>
<reference evidence="2 3" key="1">
    <citation type="submission" date="2024-05" db="EMBL/GenBank/DDBJ databases">
        <title>Genome sequencing and assembly of Indian major carp, Cirrhinus mrigala (Hamilton, 1822).</title>
        <authorList>
            <person name="Mohindra V."/>
            <person name="Chowdhury L.M."/>
            <person name="Lal K."/>
            <person name="Jena J.K."/>
        </authorList>
    </citation>
    <scope>NUCLEOTIDE SEQUENCE [LARGE SCALE GENOMIC DNA]</scope>
    <source>
        <strain evidence="2">CM1030</strain>
        <tissue evidence="2">Blood</tissue>
    </source>
</reference>
<proteinExistence type="predicted"/>
<name>A0ABD0Q0D8_CIRMR</name>
<keyword evidence="3" id="KW-1185">Reference proteome</keyword>
<evidence type="ECO:0000313" key="3">
    <source>
        <dbReference type="Proteomes" id="UP001529510"/>
    </source>
</evidence>